<sequence length="2489" mass="269654">MTEVLEVKDSPRQDRGREKKALNLTKEVNSPNRPSSPYFRTRSPTVQPGVTPYLGFVSPYAYMASLATPPNSRKSPKPGDDDGRSRAISEPPPAITTSHASSPNHARSESPTSPTHQSPKTSNLPNGHASKPTSPLATDIPVDAHFHKPVQRPYESRTPKLIRGGDRNKMAMFMPDLDDKNNLVTTVVMGAPASATSDDQRPVDHRPVEKDRSSAPVKKKSITIIPSGGAQEVKREEEGRKGAADKKEPKKKFSLLKSGRTGDKAKPSSPSRKKDPPPASGGKKDKKMSGRLSKLSLPNLYKPSASVSSDLQSISDVSLEFSPTDKQSFFKKRTNESVSSATGWSFQPVATNNKEEEEVVVGETGSESMLHSRSELYLSAISEPRLNPPQKIATRAASMFNLSQSDDIDLSEMNTPVTMFMSRSMEDVLEGGSEEEGEGSVGLSINSIKIEISETEAGGMGTKTPGMGTKTPGMGIGNGDIASTALKKSDESTEKSMEKEKTKKVNKKENVTKDTKEIQKKDELVSSVGEDSSDITTSVSSIDESSSSSQSTNQQFKRFTTSRKPLRKPSFGGKESPKIVPKRSPSSVSARTISETPSSPRFTKRTSSPSRSPVVSSPKFERSFRGGNQTSPLTARKTIPTTPTSIRRSFDTSPHGSPLASTKATPTARGSPKSSPIIGRKSLGATATNKARSSLTSSASTGIKPKKSDTTSDRATPTTPKKSLTPKGTPTSTRKSKSEALPPIDLINFEPITARGSSSSGSTTPTTPTTPRSRQRRSGVSSVTSPLVEDVGFGKSLQVTPGSSRKSSATSENDRLSSPSRSPLASPVSSRNTAGTGSFGKSGIKKKELGGVKSLVPPTTQSKTVTTYVYKSLKSTAEEAPPAPSAPQTFKYVSGGRKKEAKKDSVSSPSLTINPGPTTDSSCTSITNTDSSSTLPVSSSSDTDVTSTTSLSTTSISTTSLSTTSLSKVDTTAPKTTATKTGSTTKITSPLAIKKQSAPVKVAQSPTTKKPPSGLKPVSSKGRMGTPALARRASGNKPTPSSPSRSKSEGLSPQRSIKPSLSTAKVESDDTTSTILNPLVSLITSPSPDAPISPPSLFDSLGARPLSPTSPLHSEPDDTEFLGMALSPPEVPIWSDIDTKKGAANDEASQLTYIYRSTLLRKSSRPTTQIDGDTKMSRVPSNKSPHHEARGMTRTTSPRKVSLPVPPAHSGGGAGTLRKSSIPNRASMKRKSMSRAASAKTSVSGTTGGAGRPRSASLVPPPDPEASSDLKAVSSEVSITRSGAGGERDSMRKSKRSIGGARPISAKPKSTSKSTSQLVNSSVSKEDPTPSRPPPSSKNQLLKSKTSDSCIGEASRTKAPMMKTNSTTAYVSRSNETRKSIKKTSASKPPVLSASVGATGSGTLRASIKRGSKNLADSDKHRSSLRLSRRSSAGTITKGAANRGTLKRGGNVSTSAGTVGSPSGSRGHSVERDDTLSVFDDISSMAQKNLLSSVSDHKRAVRPRERQKPSSAHLQLLNKRNDISSEMDTPTSGATPKSDPNAYSTYMGKKVLDHSALLGLAAKLDFTTVKLRKTGIVEQMMNDKEGGGGGRVSDVSEMPNSNYGVKTTSHPLMLLIVKGRKNVQTRLVQPVASSVNSGDVFVLIRDNDLFLWNGKEANVIEKARGNDLVHRIQQRKELGCHSNGFISIEDSSERLSKKQSMFWEILNGKQPVNKDSMPLDDVYEKGMNLATKIYQYTQDGSAETTGKYIIIHEDTPTMPKIALLDSKKILLFDFCTEVYVWIGKKSPPSFRKPAMIKARKVFDGQCVPPSFKPIAAGGSKGGKPGPTGSPVRKISSTASGVGIRSSGKFSKQRHGTLNSSTRRKSIRERKPSKGDLEPRPDWSLFTRVNEGSENILFREKFSDWPEPGRIIKMKGHESSGEVVKPPPMPELQAADVSVMLKASKPFEGLRLDGENIHRGRGNYQVSRSTFACNRVRSQKVEKYRVKDSDSFLINEEDNHLFYSGEGYIIRWSYIITVVRELEGLTPGKGMFAMDRQYQKSKSKSPSPPEKKKEANPEDCSSDEDVVESDEECQRVLESGGRDRCAYFFWQGHHASINEKGATAIMTVEMDKEKGPQVRVVQGTEHPAFLQLFNGSMIIMYGKSDNNEISKCKNGYRLYYCGGFAKKEAYLLEINTDGVSLSFCLRSRGCYVIQDGSSKSVFAWAGRQTSDRYRQIARHTARKLKKKLGYTVSQQTLEGEECPAVKRLMGDKLEYAPLTFPASYTPRLFQLSGSTGWFRATEETHVACPEDISIVPDHFPFTQETIYTAVQPTVFLIDAHFVLYLWFGWWPEQKNALLREKNAFSGTAMSRWAQEKKLSLETALNYAKESGRSPLPTLYVVSAGSEDLEFINLFPYWRDNPDVVKLNNAQAGDGIIVRSRRSGEEEFSKYTRTSYSLEELKKRPEELNHNKLETYLSDKDFQDIFKMSKDEFSLLPTWKQVNHKKSIGIF</sequence>
<dbReference type="GO" id="GO:0051015">
    <property type="term" value="F:actin filament binding"/>
    <property type="evidence" value="ECO:0007669"/>
    <property type="project" value="InterPro"/>
</dbReference>
<feature type="compositionally biased region" description="Polar residues" evidence="2">
    <location>
        <begin position="1337"/>
        <end position="1349"/>
    </location>
</feature>
<feature type="compositionally biased region" description="Basic and acidic residues" evidence="2">
    <location>
        <begin position="77"/>
        <end position="87"/>
    </location>
</feature>
<feature type="compositionally biased region" description="Polar residues" evidence="2">
    <location>
        <begin position="906"/>
        <end position="928"/>
    </location>
</feature>
<dbReference type="GO" id="GO:0005737">
    <property type="term" value="C:cytoplasm"/>
    <property type="evidence" value="ECO:0007669"/>
    <property type="project" value="TreeGrafter"/>
</dbReference>
<feature type="compositionally biased region" description="Basic and acidic residues" evidence="2">
    <location>
        <begin position="154"/>
        <end position="167"/>
    </location>
</feature>
<feature type="compositionally biased region" description="Polar residues" evidence="2">
    <location>
        <begin position="1524"/>
        <end position="1535"/>
    </location>
</feature>
<feature type="compositionally biased region" description="Low complexity" evidence="2">
    <location>
        <begin position="462"/>
        <end position="473"/>
    </location>
</feature>
<dbReference type="InterPro" id="IPR003128">
    <property type="entry name" value="Villin_headpiece"/>
</dbReference>
<feature type="compositionally biased region" description="Low complexity" evidence="2">
    <location>
        <begin position="534"/>
        <end position="552"/>
    </location>
</feature>
<feature type="compositionally biased region" description="Basic and acidic residues" evidence="2">
    <location>
        <begin position="1"/>
        <end position="21"/>
    </location>
</feature>
<dbReference type="InterPro" id="IPR007122">
    <property type="entry name" value="Villin/Gelsolin"/>
</dbReference>
<dbReference type="KEGG" id="aqu:100639454"/>
<dbReference type="SUPFAM" id="SSF55753">
    <property type="entry name" value="Actin depolymerizing proteins"/>
    <property type="match status" value="5"/>
</dbReference>
<feature type="compositionally biased region" description="Polar residues" evidence="2">
    <location>
        <begin position="1054"/>
        <end position="1076"/>
    </location>
</feature>
<feature type="compositionally biased region" description="Low complexity" evidence="2">
    <location>
        <begin position="596"/>
        <end position="618"/>
    </location>
</feature>
<dbReference type="Proteomes" id="UP000007879">
    <property type="component" value="Unassembled WGS sequence"/>
</dbReference>
<name>A0A1X7TWX6_AMPQE</name>
<evidence type="ECO:0000256" key="2">
    <source>
        <dbReference type="SAM" id="MobiDB-lite"/>
    </source>
</evidence>
<dbReference type="SUPFAM" id="SSF47050">
    <property type="entry name" value="VHP, Villin headpiece domain"/>
    <property type="match status" value="1"/>
</dbReference>
<dbReference type="PANTHER" id="PTHR11977">
    <property type="entry name" value="VILLIN"/>
    <property type="match status" value="1"/>
</dbReference>
<feature type="compositionally biased region" description="Polar residues" evidence="2">
    <location>
        <begin position="26"/>
        <end position="35"/>
    </location>
</feature>
<evidence type="ECO:0000313" key="4">
    <source>
        <dbReference type="EnsemblMetazoa" id="Aqu2.1.19549_001"/>
    </source>
</evidence>
<keyword evidence="5" id="KW-1185">Reference proteome</keyword>
<feature type="region of interest" description="Disordered" evidence="2">
    <location>
        <begin position="2032"/>
        <end position="2066"/>
    </location>
</feature>
<dbReference type="GO" id="GO:0051014">
    <property type="term" value="P:actin filament severing"/>
    <property type="evidence" value="ECO:0007669"/>
    <property type="project" value="TreeGrafter"/>
</dbReference>
<dbReference type="Pfam" id="PF02209">
    <property type="entry name" value="VHP"/>
    <property type="match status" value="1"/>
</dbReference>
<dbReference type="STRING" id="400682.A0A1X7TWX6"/>
<dbReference type="PROSITE" id="PS51089">
    <property type="entry name" value="HP"/>
    <property type="match status" value="1"/>
</dbReference>
<feature type="region of interest" description="Disordered" evidence="2">
    <location>
        <begin position="1813"/>
        <end position="1882"/>
    </location>
</feature>
<reference evidence="4" key="2">
    <citation type="submission" date="2017-05" db="UniProtKB">
        <authorList>
            <consortium name="EnsemblMetazoa"/>
        </authorList>
    </citation>
    <scope>IDENTIFICATION</scope>
</reference>
<dbReference type="GO" id="GO:0008154">
    <property type="term" value="P:actin polymerization or depolymerization"/>
    <property type="evidence" value="ECO:0007669"/>
    <property type="project" value="TreeGrafter"/>
</dbReference>
<evidence type="ECO:0000256" key="1">
    <source>
        <dbReference type="ARBA" id="ARBA00008418"/>
    </source>
</evidence>
<feature type="domain" description="HP" evidence="3">
    <location>
        <begin position="2428"/>
        <end position="2489"/>
    </location>
</feature>
<dbReference type="SMART" id="SM00153">
    <property type="entry name" value="VHP"/>
    <property type="match status" value="1"/>
</dbReference>
<evidence type="ECO:0000313" key="5">
    <source>
        <dbReference type="Proteomes" id="UP000007879"/>
    </source>
</evidence>
<feature type="region of interest" description="Disordered" evidence="2">
    <location>
        <begin position="1"/>
        <end position="53"/>
    </location>
</feature>
<feature type="compositionally biased region" description="Low complexity" evidence="2">
    <location>
        <begin position="929"/>
        <end position="990"/>
    </location>
</feature>
<dbReference type="PANTHER" id="PTHR11977:SF45">
    <property type="entry name" value="SUPERVILLIN"/>
    <property type="match status" value="1"/>
</dbReference>
<dbReference type="GO" id="GO:0051016">
    <property type="term" value="P:barbed-end actin filament capping"/>
    <property type="evidence" value="ECO:0007669"/>
    <property type="project" value="TreeGrafter"/>
</dbReference>
<dbReference type="OMA" id="CTCESKH"/>
<dbReference type="GO" id="GO:0015629">
    <property type="term" value="C:actin cytoskeleton"/>
    <property type="evidence" value="ECO:0007669"/>
    <property type="project" value="TreeGrafter"/>
</dbReference>
<feature type="compositionally biased region" description="Basic and acidic residues" evidence="2">
    <location>
        <begin position="1495"/>
        <end position="1508"/>
    </location>
</feature>
<dbReference type="EnsemblMetazoa" id="Aqu2.1.19549_001">
    <property type="protein sequence ID" value="Aqu2.1.19549_001"/>
    <property type="gene ID" value="Aqu2.1.19549"/>
</dbReference>
<feature type="region of interest" description="Disordered" evidence="2">
    <location>
        <begin position="66"/>
        <end position="167"/>
    </location>
</feature>
<feature type="compositionally biased region" description="Low complexity" evidence="2">
    <location>
        <begin position="1038"/>
        <end position="1053"/>
    </location>
</feature>
<feature type="compositionally biased region" description="Polar residues" evidence="2">
    <location>
        <begin position="797"/>
        <end position="811"/>
    </location>
</feature>
<feature type="region of interest" description="Disordered" evidence="2">
    <location>
        <begin position="188"/>
        <end position="312"/>
    </location>
</feature>
<feature type="region of interest" description="Disordered" evidence="2">
    <location>
        <begin position="457"/>
        <end position="1125"/>
    </location>
</feature>
<dbReference type="OrthoDB" id="28894at2759"/>
<feature type="compositionally biased region" description="Low complexity" evidence="2">
    <location>
        <begin position="753"/>
        <end position="785"/>
    </location>
</feature>
<dbReference type="InterPro" id="IPR029006">
    <property type="entry name" value="ADF-H/Gelsolin-like_dom_sf"/>
</dbReference>
<dbReference type="Gene3D" id="3.40.20.10">
    <property type="entry name" value="Severin"/>
    <property type="match status" value="5"/>
</dbReference>
<feature type="compositionally biased region" description="Polar residues" evidence="2">
    <location>
        <begin position="857"/>
        <end position="875"/>
    </location>
</feature>
<feature type="compositionally biased region" description="Basic and acidic residues" evidence="2">
    <location>
        <begin position="487"/>
        <end position="524"/>
    </location>
</feature>
<feature type="compositionally biased region" description="Basic and acidic residues" evidence="2">
    <location>
        <begin position="198"/>
        <end position="213"/>
    </location>
</feature>
<dbReference type="InterPro" id="IPR036886">
    <property type="entry name" value="Villin_headpiece_dom_sf"/>
</dbReference>
<dbReference type="eggNOG" id="KOG0445">
    <property type="taxonomic scope" value="Eukaryota"/>
</dbReference>
<feature type="compositionally biased region" description="Polar residues" evidence="2">
    <location>
        <begin position="95"/>
        <end position="136"/>
    </location>
</feature>
<feature type="compositionally biased region" description="Basic and acidic residues" evidence="2">
    <location>
        <begin position="232"/>
        <end position="248"/>
    </location>
</feature>
<proteinExistence type="inferred from homology"/>
<reference evidence="5" key="1">
    <citation type="journal article" date="2010" name="Nature">
        <title>The Amphimedon queenslandica genome and the evolution of animal complexity.</title>
        <authorList>
            <person name="Srivastava M."/>
            <person name="Simakov O."/>
            <person name="Chapman J."/>
            <person name="Fahey B."/>
            <person name="Gauthier M.E."/>
            <person name="Mitros T."/>
            <person name="Richards G.S."/>
            <person name="Conaco C."/>
            <person name="Dacre M."/>
            <person name="Hellsten U."/>
            <person name="Larroux C."/>
            <person name="Putnam N.H."/>
            <person name="Stanke M."/>
            <person name="Adamska M."/>
            <person name="Darling A."/>
            <person name="Degnan S.M."/>
            <person name="Oakley T.H."/>
            <person name="Plachetzki D.C."/>
            <person name="Zhai Y."/>
            <person name="Adamski M."/>
            <person name="Calcino A."/>
            <person name="Cummins S.F."/>
            <person name="Goodstein D.M."/>
            <person name="Harris C."/>
            <person name="Jackson D.J."/>
            <person name="Leys S.P."/>
            <person name="Shu S."/>
            <person name="Woodcroft B.J."/>
            <person name="Vervoort M."/>
            <person name="Kosik K.S."/>
            <person name="Manning G."/>
            <person name="Degnan B.M."/>
            <person name="Rokhsar D.S."/>
        </authorList>
    </citation>
    <scope>NUCLEOTIDE SEQUENCE [LARGE SCALE GENOMIC DNA]</scope>
</reference>
<dbReference type="GO" id="GO:0005546">
    <property type="term" value="F:phosphatidylinositol-4,5-bisphosphate binding"/>
    <property type="evidence" value="ECO:0007669"/>
    <property type="project" value="TreeGrafter"/>
</dbReference>
<dbReference type="InterPro" id="IPR007123">
    <property type="entry name" value="Gelsolin-like_dom"/>
</dbReference>
<organism evidence="4">
    <name type="scientific">Amphimedon queenslandica</name>
    <name type="common">Sponge</name>
    <dbReference type="NCBI Taxonomy" id="400682"/>
    <lineage>
        <taxon>Eukaryota</taxon>
        <taxon>Metazoa</taxon>
        <taxon>Porifera</taxon>
        <taxon>Demospongiae</taxon>
        <taxon>Heteroscleromorpha</taxon>
        <taxon>Haplosclerida</taxon>
        <taxon>Niphatidae</taxon>
        <taxon>Amphimedon</taxon>
    </lineage>
</organism>
<comment type="similarity">
    <text evidence="1">Belongs to the villin/gelsolin family.</text>
</comment>
<feature type="compositionally biased region" description="Polar residues" evidence="2">
    <location>
        <begin position="1451"/>
        <end position="1466"/>
    </location>
</feature>
<dbReference type="EnsemblMetazoa" id="XM_011408343.2">
    <property type="protein sequence ID" value="XP_011406645.2"/>
    <property type="gene ID" value="LOC100639454"/>
</dbReference>
<feature type="compositionally biased region" description="Polar residues" evidence="2">
    <location>
        <begin position="1363"/>
        <end position="1374"/>
    </location>
</feature>
<dbReference type="Pfam" id="PF00626">
    <property type="entry name" value="Gelsolin"/>
    <property type="match status" value="1"/>
</dbReference>
<feature type="region of interest" description="Disordered" evidence="2">
    <location>
        <begin position="1163"/>
        <end position="1472"/>
    </location>
</feature>
<dbReference type="InParanoid" id="A0A1X7TWX6"/>
<feature type="compositionally biased region" description="Basic and acidic residues" evidence="2">
    <location>
        <begin position="260"/>
        <end position="276"/>
    </location>
</feature>
<protein>
    <recommendedName>
        <fullName evidence="3">HP domain-containing protein</fullName>
    </recommendedName>
</protein>
<evidence type="ECO:0000259" key="3">
    <source>
        <dbReference type="PROSITE" id="PS51089"/>
    </source>
</evidence>
<feature type="region of interest" description="Disordered" evidence="2">
    <location>
        <begin position="1492"/>
        <end position="1540"/>
    </location>
</feature>
<feature type="compositionally biased region" description="Polar residues" evidence="2">
    <location>
        <begin position="626"/>
        <end position="665"/>
    </location>
</feature>
<feature type="compositionally biased region" description="Polar residues" evidence="2">
    <location>
        <begin position="685"/>
        <end position="701"/>
    </location>
</feature>
<feature type="compositionally biased region" description="Low complexity" evidence="2">
    <location>
        <begin position="716"/>
        <end position="733"/>
    </location>
</feature>
<feature type="compositionally biased region" description="Low complexity" evidence="2">
    <location>
        <begin position="816"/>
        <end position="831"/>
    </location>
</feature>
<accession>A0A1X7TWX6</accession>
<dbReference type="SMART" id="SM00262">
    <property type="entry name" value="GEL"/>
    <property type="match status" value="4"/>
</dbReference>
<feature type="compositionally biased region" description="Basic and acidic residues" evidence="2">
    <location>
        <begin position="1868"/>
        <end position="1880"/>
    </location>
</feature>
<feature type="compositionally biased region" description="Polar residues" evidence="2">
    <location>
        <begin position="584"/>
        <end position="595"/>
    </location>
</feature>
<dbReference type="Gene3D" id="1.10.950.10">
    <property type="entry name" value="Villin headpiece domain"/>
    <property type="match status" value="1"/>
</dbReference>
<gene>
    <name evidence="4" type="primary">100639454</name>
</gene>